<dbReference type="STRING" id="1434701.SAMN05443634_105202"/>
<dbReference type="EMBL" id="BMFL01000011">
    <property type="protein sequence ID" value="GGF00468.1"/>
    <property type="molecule type" value="Genomic_DNA"/>
</dbReference>
<dbReference type="RefSeq" id="WP_072931263.1">
    <property type="nucleotide sequence ID" value="NZ_BMFL01000011.1"/>
</dbReference>
<keyword evidence="1" id="KW-0472">Membrane</keyword>
<keyword evidence="1" id="KW-0812">Transmembrane</keyword>
<reference evidence="3" key="3">
    <citation type="submission" date="2016-11" db="EMBL/GenBank/DDBJ databases">
        <authorList>
            <person name="Jaros S."/>
            <person name="Januszkiewicz K."/>
            <person name="Wedrychowicz H."/>
        </authorList>
    </citation>
    <scope>NUCLEOTIDE SEQUENCE [LARGE SCALE GENOMIC DNA]</scope>
    <source>
        <strain evidence="3">DSM 27989</strain>
    </source>
</reference>
<evidence type="ECO:0000313" key="5">
    <source>
        <dbReference type="Proteomes" id="UP000650994"/>
    </source>
</evidence>
<reference evidence="2" key="1">
    <citation type="journal article" date="2014" name="Int. J. Syst. Evol. Microbiol.">
        <title>Complete genome of a new Firmicutes species belonging to the dominant human colonic microbiota ('Ruminococcus bicirculans') reveals two chromosomes and a selective capacity to utilize plant glucans.</title>
        <authorList>
            <consortium name="NISC Comparative Sequencing Program"/>
            <person name="Wegmann U."/>
            <person name="Louis P."/>
            <person name="Goesmann A."/>
            <person name="Henrissat B."/>
            <person name="Duncan S.H."/>
            <person name="Flint H.J."/>
        </authorList>
    </citation>
    <scope>NUCLEOTIDE SEQUENCE</scope>
    <source>
        <strain evidence="2">CGMCC 1.12707</strain>
    </source>
</reference>
<dbReference type="Proteomes" id="UP000650994">
    <property type="component" value="Unassembled WGS sequence"/>
</dbReference>
<keyword evidence="1" id="KW-1133">Transmembrane helix</keyword>
<evidence type="ECO:0000313" key="2">
    <source>
        <dbReference type="EMBL" id="GGF00468.1"/>
    </source>
</evidence>
<evidence type="ECO:0000313" key="4">
    <source>
        <dbReference type="Proteomes" id="UP000184120"/>
    </source>
</evidence>
<protein>
    <submittedName>
        <fullName evidence="3">Uncharacterized protein</fullName>
    </submittedName>
</protein>
<accession>A0A1M6XCU4</accession>
<organism evidence="3 4">
    <name type="scientific">Chishuiella changwenlii</name>
    <dbReference type="NCBI Taxonomy" id="1434701"/>
    <lineage>
        <taxon>Bacteria</taxon>
        <taxon>Pseudomonadati</taxon>
        <taxon>Bacteroidota</taxon>
        <taxon>Flavobacteriia</taxon>
        <taxon>Flavobacteriales</taxon>
        <taxon>Weeksellaceae</taxon>
        <taxon>Chishuiella</taxon>
    </lineage>
</organism>
<dbReference type="Proteomes" id="UP000184120">
    <property type="component" value="Unassembled WGS sequence"/>
</dbReference>
<sequence>MNKILKNNSGWISVVSIIVSLIALSISWVRSEPMKTDWMAILVGILALLTSVLVGWQIFALFNFKKEKDETLSNMSSIANSIDLNRILLAESLFNYFMAKQEDYEVIKYGYDLISLSHNRNDILKNGVLKGLMEYSQNGIDFKNNYQLDEALGLIVSLKPMFLGNKEGIENLQTMMKRIRKAKIHSQF</sequence>
<gene>
    <name evidence="2" type="ORF">GCM10010984_17550</name>
    <name evidence="3" type="ORF">SAMN05443634_105202</name>
</gene>
<proteinExistence type="predicted"/>
<reference evidence="2" key="5">
    <citation type="submission" date="2024-05" db="EMBL/GenBank/DDBJ databases">
        <authorList>
            <person name="Sun Q."/>
            <person name="Zhou Y."/>
        </authorList>
    </citation>
    <scope>NUCLEOTIDE SEQUENCE</scope>
    <source>
        <strain evidence="2">CGMCC 1.12707</strain>
    </source>
</reference>
<dbReference type="EMBL" id="FRBH01000005">
    <property type="protein sequence ID" value="SHL03777.1"/>
    <property type="molecule type" value="Genomic_DNA"/>
</dbReference>
<keyword evidence="5" id="KW-1185">Reference proteome</keyword>
<evidence type="ECO:0000313" key="3">
    <source>
        <dbReference type="EMBL" id="SHL03777.1"/>
    </source>
</evidence>
<feature type="transmembrane region" description="Helical" evidence="1">
    <location>
        <begin position="12"/>
        <end position="29"/>
    </location>
</feature>
<name>A0A1M6XCU4_9FLAO</name>
<reference evidence="5" key="4">
    <citation type="journal article" date="2019" name="Int. J. Syst. Evol. Microbiol.">
        <title>The Global Catalogue of Microorganisms (GCM) 10K type strain sequencing project: providing services to taxonomists for standard genome sequencing and annotation.</title>
        <authorList>
            <consortium name="The Broad Institute Genomics Platform"/>
            <consortium name="The Broad Institute Genome Sequencing Center for Infectious Disease"/>
            <person name="Wu L."/>
            <person name="Ma J."/>
        </authorList>
    </citation>
    <scope>NUCLEOTIDE SEQUENCE [LARGE SCALE GENOMIC DNA]</scope>
    <source>
        <strain evidence="5">CGMCC 1.12707</strain>
    </source>
</reference>
<reference evidence="4" key="2">
    <citation type="submission" date="2016-11" db="EMBL/GenBank/DDBJ databases">
        <authorList>
            <person name="Varghese N."/>
            <person name="Submissions S."/>
        </authorList>
    </citation>
    <scope>NUCLEOTIDE SEQUENCE [LARGE SCALE GENOMIC DNA]</scope>
    <source>
        <strain evidence="4">DSM 27989</strain>
    </source>
</reference>
<evidence type="ECO:0000256" key="1">
    <source>
        <dbReference type="SAM" id="Phobius"/>
    </source>
</evidence>
<feature type="transmembrane region" description="Helical" evidence="1">
    <location>
        <begin position="41"/>
        <end position="62"/>
    </location>
</feature>
<dbReference type="AlphaFoldDB" id="A0A1M6XCU4"/>